<comment type="similarity">
    <text evidence="1 2">Belongs to the flagella basal body rod proteins family.</text>
</comment>
<dbReference type="AlphaFoldDB" id="A0A2M7GBT4"/>
<comment type="caution">
    <text evidence="4">The sequence shown here is derived from an EMBL/GenBank/DDBJ whole genome shotgun (WGS) entry which is preliminary data.</text>
</comment>
<dbReference type="PANTHER" id="PTHR30435">
    <property type="entry name" value="FLAGELLAR PROTEIN"/>
    <property type="match status" value="1"/>
</dbReference>
<dbReference type="GO" id="GO:0071978">
    <property type="term" value="P:bacterial-type flagellum-dependent swarming motility"/>
    <property type="evidence" value="ECO:0007669"/>
    <property type="project" value="TreeGrafter"/>
</dbReference>
<evidence type="ECO:0000259" key="3">
    <source>
        <dbReference type="Pfam" id="PF22692"/>
    </source>
</evidence>
<reference evidence="4 5" key="1">
    <citation type="submission" date="2017-09" db="EMBL/GenBank/DDBJ databases">
        <title>Depth-based differentiation of microbial function through sediment-hosted aquifers and enrichment of novel symbionts in the deep terrestrial subsurface.</title>
        <authorList>
            <person name="Probst A.J."/>
            <person name="Ladd B."/>
            <person name="Jarett J.K."/>
            <person name="Geller-Mcgrath D.E."/>
            <person name="Sieber C.M."/>
            <person name="Emerson J.B."/>
            <person name="Anantharaman K."/>
            <person name="Thomas B.C."/>
            <person name="Malmstrom R."/>
            <person name="Stieglmeier M."/>
            <person name="Klingl A."/>
            <person name="Woyke T."/>
            <person name="Ryan C.M."/>
            <person name="Banfield J.F."/>
        </authorList>
    </citation>
    <scope>NUCLEOTIDE SEQUENCE [LARGE SCALE GENOMIC DNA]</scope>
    <source>
        <strain evidence="4">CG17_big_fil_post_rev_8_21_14_2_50_48_46</strain>
    </source>
</reference>
<accession>A0A2M7GBT4</accession>
<evidence type="ECO:0000313" key="4">
    <source>
        <dbReference type="EMBL" id="PIW19403.1"/>
    </source>
</evidence>
<keyword evidence="2" id="KW-0975">Bacterial flagellum</keyword>
<dbReference type="InterPro" id="IPR037925">
    <property type="entry name" value="FlgE/F/G-like"/>
</dbReference>
<dbReference type="PANTHER" id="PTHR30435:SF19">
    <property type="entry name" value="FLAGELLAR BASAL-BODY ROD PROTEIN FLGG"/>
    <property type="match status" value="1"/>
</dbReference>
<organism evidence="4 5">
    <name type="scientific">bacterium (Candidatus Blackallbacteria) CG17_big_fil_post_rev_8_21_14_2_50_48_46</name>
    <dbReference type="NCBI Taxonomy" id="2014261"/>
    <lineage>
        <taxon>Bacteria</taxon>
        <taxon>Candidatus Blackallbacteria</taxon>
    </lineage>
</organism>
<dbReference type="SUPFAM" id="SSF117143">
    <property type="entry name" value="Flagellar hook protein flgE"/>
    <property type="match status" value="1"/>
</dbReference>
<dbReference type="Proteomes" id="UP000231019">
    <property type="component" value="Unassembled WGS sequence"/>
</dbReference>
<dbReference type="NCBIfam" id="TIGR03506">
    <property type="entry name" value="FlgEFG_subfam"/>
    <property type="match status" value="1"/>
</dbReference>
<feature type="domain" description="Flagellar hook protein FlgE/F/G-like D1" evidence="3">
    <location>
        <begin position="86"/>
        <end position="135"/>
    </location>
</feature>
<dbReference type="InterPro" id="IPR053967">
    <property type="entry name" value="LlgE_F_G-like_D1"/>
</dbReference>
<dbReference type="InterPro" id="IPR020013">
    <property type="entry name" value="Flagellar_FlgE/F/G"/>
</dbReference>
<dbReference type="EMBL" id="PFFQ01000004">
    <property type="protein sequence ID" value="PIW19403.1"/>
    <property type="molecule type" value="Genomic_DNA"/>
</dbReference>
<evidence type="ECO:0000256" key="2">
    <source>
        <dbReference type="RuleBase" id="RU362116"/>
    </source>
</evidence>
<gene>
    <name evidence="4" type="ORF">COW36_00770</name>
</gene>
<evidence type="ECO:0000313" key="5">
    <source>
        <dbReference type="Proteomes" id="UP000231019"/>
    </source>
</evidence>
<dbReference type="GO" id="GO:0009425">
    <property type="term" value="C:bacterial-type flagellum basal body"/>
    <property type="evidence" value="ECO:0007669"/>
    <property type="project" value="UniProtKB-SubCell"/>
</dbReference>
<dbReference type="Pfam" id="PF22692">
    <property type="entry name" value="LlgE_F_G_D1"/>
    <property type="match status" value="1"/>
</dbReference>
<sequence>MTSSGGMTGIREALRATNQLMNIEASNLTRSQIPGAKEVRGTLTGLDVIDFGNGRQASGAGTALGATTSDFGQGALQRTGFTTDLAINGRGFFILFDAKGEFYYTRNGEFHFDNTGTLVNSDGLSVASFDPQTGALEKTTVEINPVVSALGQKILDQLKSGGAQTAAQISTALSEPLANVTAELASLRVSDYTTEYTQGGNTFFQHNLGINGDQIDFDRDGFLINETRGLRKGNQLALAIFPNLQGLSNSRFGGIVYKATDAAAPGGIPGVGAPGDKQLGLGSIESQTLEQSNTELPSSMGLLGMLQRTFTSTTAAMKAFLSAWDDLNSVFR</sequence>
<evidence type="ECO:0000256" key="1">
    <source>
        <dbReference type="ARBA" id="ARBA00009677"/>
    </source>
</evidence>
<comment type="subcellular location">
    <subcellularLocation>
        <location evidence="2">Bacterial flagellum basal body</location>
    </subcellularLocation>
</comment>
<proteinExistence type="inferred from homology"/>
<protein>
    <recommendedName>
        <fullName evidence="3">Flagellar hook protein FlgE/F/G-like D1 domain-containing protein</fullName>
    </recommendedName>
</protein>
<name>A0A2M7GBT4_9BACT</name>